<dbReference type="EMBL" id="CAAALY010001421">
    <property type="protein sequence ID" value="VEL07292.1"/>
    <property type="molecule type" value="Genomic_DNA"/>
</dbReference>
<accession>A0A3S4ZYC5</accession>
<proteinExistence type="predicted"/>
<dbReference type="AlphaFoldDB" id="A0A3S4ZYC5"/>
<name>A0A3S4ZYC5_9PLAT</name>
<evidence type="ECO:0000313" key="1">
    <source>
        <dbReference type="EMBL" id="VEL07292.1"/>
    </source>
</evidence>
<dbReference type="Proteomes" id="UP000784294">
    <property type="component" value="Unassembled WGS sequence"/>
</dbReference>
<reference evidence="1" key="1">
    <citation type="submission" date="2018-11" db="EMBL/GenBank/DDBJ databases">
        <authorList>
            <consortium name="Pathogen Informatics"/>
        </authorList>
    </citation>
    <scope>NUCLEOTIDE SEQUENCE</scope>
</reference>
<protein>
    <submittedName>
        <fullName evidence="1">Uncharacterized protein</fullName>
    </submittedName>
</protein>
<sequence length="97" mass="10664">MLTDDSVGPEVWYLVGSRLSRGKIWLGSIWPPCAQLKTASATVSVCPELGCTLVKGVTRCLVSKDLLARAPHVFKLRKSAASARQTNRHLAFQTQRQ</sequence>
<gene>
    <name evidence="1" type="ORF">PXEA_LOCUS732</name>
</gene>
<evidence type="ECO:0000313" key="2">
    <source>
        <dbReference type="Proteomes" id="UP000784294"/>
    </source>
</evidence>
<keyword evidence="2" id="KW-1185">Reference proteome</keyword>
<organism evidence="1 2">
    <name type="scientific">Protopolystoma xenopodis</name>
    <dbReference type="NCBI Taxonomy" id="117903"/>
    <lineage>
        <taxon>Eukaryota</taxon>
        <taxon>Metazoa</taxon>
        <taxon>Spiralia</taxon>
        <taxon>Lophotrochozoa</taxon>
        <taxon>Platyhelminthes</taxon>
        <taxon>Monogenea</taxon>
        <taxon>Polyopisthocotylea</taxon>
        <taxon>Polystomatidea</taxon>
        <taxon>Polystomatidae</taxon>
        <taxon>Protopolystoma</taxon>
    </lineage>
</organism>
<comment type="caution">
    <text evidence="1">The sequence shown here is derived from an EMBL/GenBank/DDBJ whole genome shotgun (WGS) entry which is preliminary data.</text>
</comment>